<sequence>MRDEVFKIIVGHGLADWGVAYHGVAGVPGFSCRLSDQALNRFASETLTDLDIDDPLLVPIVEIATGANMDTREIEPILWKICQSLSTDLIHSMRVWRAGSLEAVISTLESDPIYGLSELSGFWSNWGWPYDSPDCMSFEGSGLSVNEYYSDSNFARVLKEHEAWLDSEISILRTLGVSR</sequence>
<keyword evidence="2" id="KW-1185">Reference proteome</keyword>
<dbReference type="InterPro" id="IPR016630">
    <property type="entry name" value="UCP015278"/>
</dbReference>
<dbReference type="Proteomes" id="UP000291822">
    <property type="component" value="Unassembled WGS sequence"/>
</dbReference>
<evidence type="ECO:0000313" key="2">
    <source>
        <dbReference type="Proteomes" id="UP000291822"/>
    </source>
</evidence>
<dbReference type="RefSeq" id="WP_131150399.1">
    <property type="nucleotide sequence ID" value="NZ_SJTG01000001.1"/>
</dbReference>
<proteinExistence type="predicted"/>
<accession>A0A4R0YU64</accession>
<comment type="caution">
    <text evidence="1">The sequence shown here is derived from an EMBL/GenBank/DDBJ whole genome shotgun (WGS) entry which is preliminary data.</text>
</comment>
<gene>
    <name evidence="1" type="ORF">EZM97_05695</name>
</gene>
<dbReference type="AlphaFoldDB" id="A0A4R0YU64"/>
<protein>
    <submittedName>
        <fullName evidence="1">DUF2247 family protein</fullName>
    </submittedName>
</protein>
<dbReference type="EMBL" id="SJTG01000001">
    <property type="protein sequence ID" value="TCI12822.1"/>
    <property type="molecule type" value="Genomic_DNA"/>
</dbReference>
<name>A0A4R0YU64_9GAMM</name>
<dbReference type="Pfam" id="PF10004">
    <property type="entry name" value="DUF2247"/>
    <property type="match status" value="1"/>
</dbReference>
<evidence type="ECO:0000313" key="1">
    <source>
        <dbReference type="EMBL" id="TCI12822.1"/>
    </source>
</evidence>
<reference evidence="1 2" key="1">
    <citation type="submission" date="2019-02" db="EMBL/GenBank/DDBJ databases">
        <title>Dyella amyloliquefaciens sp. nov., isolated from forest soil.</title>
        <authorList>
            <person name="Gao Z.-H."/>
            <person name="Qiu L.-H."/>
        </authorList>
    </citation>
    <scope>NUCLEOTIDE SEQUENCE [LARGE SCALE GENOMIC DNA]</scope>
    <source>
        <strain evidence="1 2">KACC 12747</strain>
    </source>
</reference>
<organism evidence="1 2">
    <name type="scientific">Dyella soli</name>
    <dbReference type="NCBI Taxonomy" id="522319"/>
    <lineage>
        <taxon>Bacteria</taxon>
        <taxon>Pseudomonadati</taxon>
        <taxon>Pseudomonadota</taxon>
        <taxon>Gammaproteobacteria</taxon>
        <taxon>Lysobacterales</taxon>
        <taxon>Rhodanobacteraceae</taxon>
        <taxon>Dyella</taxon>
    </lineage>
</organism>